<dbReference type="AlphaFoldDB" id="A0A0K2UR41"/>
<proteinExistence type="predicted"/>
<name>A0A0K2UR41_LEPSM</name>
<keyword evidence="1" id="KW-0472">Membrane</keyword>
<dbReference type="EMBL" id="HACA01023357">
    <property type="protein sequence ID" value="CDW40718.1"/>
    <property type="molecule type" value="Transcribed_RNA"/>
</dbReference>
<evidence type="ECO:0000313" key="2">
    <source>
        <dbReference type="EMBL" id="CDW40718.1"/>
    </source>
</evidence>
<feature type="transmembrane region" description="Helical" evidence="1">
    <location>
        <begin position="7"/>
        <end position="26"/>
    </location>
</feature>
<sequence length="134" mass="15912">MNNWTKAFKYSFFFTFVILIICSFIFQNKVYINIMEGNIFYNEPLITAWKSKFNNLSQNVIPNIRRQKTVNSKRVTKIMGMNPFVQYAFEIRYMEIVEKENEVEVCHRMVDGFSLMGPPKNLFAITKRCLAQKI</sequence>
<accession>A0A0K2UR41</accession>
<reference evidence="2" key="1">
    <citation type="submission" date="2014-05" db="EMBL/GenBank/DDBJ databases">
        <authorList>
            <person name="Chronopoulou M."/>
        </authorList>
    </citation>
    <scope>NUCLEOTIDE SEQUENCE</scope>
    <source>
        <tissue evidence="2">Whole organism</tissue>
    </source>
</reference>
<keyword evidence="1" id="KW-1133">Transmembrane helix</keyword>
<organism evidence="2">
    <name type="scientific">Lepeophtheirus salmonis</name>
    <name type="common">Salmon louse</name>
    <name type="synonym">Caligus salmonis</name>
    <dbReference type="NCBI Taxonomy" id="72036"/>
    <lineage>
        <taxon>Eukaryota</taxon>
        <taxon>Metazoa</taxon>
        <taxon>Ecdysozoa</taxon>
        <taxon>Arthropoda</taxon>
        <taxon>Crustacea</taxon>
        <taxon>Multicrustacea</taxon>
        <taxon>Hexanauplia</taxon>
        <taxon>Copepoda</taxon>
        <taxon>Siphonostomatoida</taxon>
        <taxon>Caligidae</taxon>
        <taxon>Lepeophtheirus</taxon>
    </lineage>
</organism>
<dbReference type="OrthoDB" id="204305at2759"/>
<evidence type="ECO:0000256" key="1">
    <source>
        <dbReference type="SAM" id="Phobius"/>
    </source>
</evidence>
<keyword evidence="1" id="KW-0812">Transmembrane</keyword>
<protein>
    <submittedName>
        <fullName evidence="2">Uncharacterized protein</fullName>
    </submittedName>
</protein>